<dbReference type="PROSITE" id="PS51000">
    <property type="entry name" value="HTH_DEOR_2"/>
    <property type="match status" value="1"/>
</dbReference>
<dbReference type="Gene3D" id="1.10.10.10">
    <property type="entry name" value="Winged helix-like DNA-binding domain superfamily/Winged helix DNA-binding domain"/>
    <property type="match status" value="1"/>
</dbReference>
<dbReference type="GO" id="GO:0003700">
    <property type="term" value="F:DNA-binding transcription factor activity"/>
    <property type="evidence" value="ECO:0007669"/>
    <property type="project" value="InterPro"/>
</dbReference>
<dbReference type="Pfam" id="PF05573">
    <property type="entry name" value="NosL"/>
    <property type="match status" value="1"/>
</dbReference>
<organism evidence="4 5">
    <name type="scientific">Bhargavaea beijingensis</name>
    <dbReference type="NCBI Taxonomy" id="426756"/>
    <lineage>
        <taxon>Bacteria</taxon>
        <taxon>Bacillati</taxon>
        <taxon>Bacillota</taxon>
        <taxon>Bacilli</taxon>
        <taxon>Bacillales</taxon>
        <taxon>Caryophanaceae</taxon>
        <taxon>Bhargavaea</taxon>
    </lineage>
</organism>
<dbReference type="PANTHER" id="PTHR41247:SF1">
    <property type="entry name" value="HTH-TYPE TRANSCRIPTIONAL REPRESSOR YCNK"/>
    <property type="match status" value="1"/>
</dbReference>
<keyword evidence="1" id="KW-0805">Transcription regulation</keyword>
<dbReference type="InterPro" id="IPR001034">
    <property type="entry name" value="DeoR_HTH"/>
</dbReference>
<dbReference type="Proteomes" id="UP000198823">
    <property type="component" value="Unassembled WGS sequence"/>
</dbReference>
<dbReference type="InterPro" id="IPR008719">
    <property type="entry name" value="N2O_reductase_NosL"/>
</dbReference>
<dbReference type="SMART" id="SM00420">
    <property type="entry name" value="HTH_DEOR"/>
    <property type="match status" value="1"/>
</dbReference>
<keyword evidence="2" id="KW-0804">Transcription</keyword>
<dbReference type="OrthoDB" id="9797223at2"/>
<name>A0A1G6YXN8_9BACL</name>
<dbReference type="STRING" id="426756.SAMN04488126_102102"/>
<proteinExistence type="predicted"/>
<dbReference type="Pfam" id="PF08220">
    <property type="entry name" value="HTH_DeoR"/>
    <property type="match status" value="1"/>
</dbReference>
<accession>A0A1G6YXN8</accession>
<gene>
    <name evidence="4" type="ORF">SAMN04488126_102102</name>
</gene>
<evidence type="ECO:0000256" key="2">
    <source>
        <dbReference type="ARBA" id="ARBA00023163"/>
    </source>
</evidence>
<feature type="domain" description="HTH deoR-type" evidence="3">
    <location>
        <begin position="3"/>
        <end position="58"/>
    </location>
</feature>
<sequence>MLPVERQQQILTWIEEEGALKVSEASRRLGVSEMTVYRDIQPLTEQGKILKTSNGLARVSLPTVRADHCVYCGKGTSSRFAVQIIRADHGVEQACCAHCGLLRYGDAKEDVAQVICRDYLADTTIGARSASFLIGADVRLNCCDPQVLVFGSRKDAERFRAGFGGELYGFDEAIQAVKEEMDGGACCRG</sequence>
<evidence type="ECO:0000256" key="1">
    <source>
        <dbReference type="ARBA" id="ARBA00023015"/>
    </source>
</evidence>
<protein>
    <submittedName>
        <fullName evidence="4">DNA-binding transcriptional regulator of sugar metabolism, DeoR/GlpR family</fullName>
    </submittedName>
</protein>
<evidence type="ECO:0000313" key="5">
    <source>
        <dbReference type="Proteomes" id="UP000198823"/>
    </source>
</evidence>
<dbReference type="AlphaFoldDB" id="A0A1G6YXN8"/>
<dbReference type="RefSeq" id="WP_092094174.1">
    <property type="nucleotide sequence ID" value="NZ_JAPDFN010000010.1"/>
</dbReference>
<keyword evidence="4" id="KW-0238">DNA-binding</keyword>
<dbReference type="SUPFAM" id="SSF46785">
    <property type="entry name" value="Winged helix' DNA-binding domain"/>
    <property type="match status" value="1"/>
</dbReference>
<dbReference type="GO" id="GO:0003677">
    <property type="term" value="F:DNA binding"/>
    <property type="evidence" value="ECO:0007669"/>
    <property type="project" value="UniProtKB-KW"/>
</dbReference>
<dbReference type="EMBL" id="FNAR01000002">
    <property type="protein sequence ID" value="SDD94397.1"/>
    <property type="molecule type" value="Genomic_DNA"/>
</dbReference>
<reference evidence="4 5" key="1">
    <citation type="submission" date="2016-10" db="EMBL/GenBank/DDBJ databases">
        <authorList>
            <person name="de Groot N.N."/>
        </authorList>
    </citation>
    <scope>NUCLEOTIDE SEQUENCE [LARGE SCALE GENOMIC DNA]</scope>
    <source>
        <strain evidence="4 5">CGMCC 1.6762</strain>
    </source>
</reference>
<dbReference type="InterPro" id="IPR036388">
    <property type="entry name" value="WH-like_DNA-bd_sf"/>
</dbReference>
<evidence type="ECO:0000259" key="3">
    <source>
        <dbReference type="PROSITE" id="PS51000"/>
    </source>
</evidence>
<dbReference type="SUPFAM" id="SSF160387">
    <property type="entry name" value="NosL/MerB-like"/>
    <property type="match status" value="1"/>
</dbReference>
<dbReference type="PANTHER" id="PTHR41247">
    <property type="entry name" value="HTH-TYPE TRANSCRIPTIONAL REPRESSOR YCNK"/>
    <property type="match status" value="1"/>
</dbReference>
<dbReference type="InterPro" id="IPR036390">
    <property type="entry name" value="WH_DNA-bd_sf"/>
</dbReference>
<evidence type="ECO:0000313" key="4">
    <source>
        <dbReference type="EMBL" id="SDD94397.1"/>
    </source>
</evidence>